<evidence type="ECO:0000313" key="1">
    <source>
        <dbReference type="EMBL" id="KAI7789237.1"/>
    </source>
</evidence>
<protein>
    <submittedName>
        <fullName evidence="1">G-protein coupled receptor 133-like</fullName>
    </submittedName>
</protein>
<comment type="caution">
    <text evidence="1">The sequence shown here is derived from an EMBL/GenBank/DDBJ whole genome shotgun (WGS) entry which is preliminary data.</text>
</comment>
<sequence length="59" mass="6460">MLYFLQVRSNTVSPSKHPGLEVLATASHYWPLDSVEGIYGLSDQIGNRTGHVNGTNISM</sequence>
<evidence type="ECO:0000313" key="2">
    <source>
        <dbReference type="Proteomes" id="UP001059041"/>
    </source>
</evidence>
<name>A0A9W7T2N1_TRIRA</name>
<dbReference type="Proteomes" id="UP001059041">
    <property type="component" value="Unassembled WGS sequence"/>
</dbReference>
<accession>A0A9W7T2N1</accession>
<keyword evidence="2" id="KW-1185">Reference proteome</keyword>
<keyword evidence="1" id="KW-0675">Receptor</keyword>
<organism evidence="1 2">
    <name type="scientific">Triplophysa rosa</name>
    <name type="common">Cave loach</name>
    <dbReference type="NCBI Taxonomy" id="992332"/>
    <lineage>
        <taxon>Eukaryota</taxon>
        <taxon>Metazoa</taxon>
        <taxon>Chordata</taxon>
        <taxon>Craniata</taxon>
        <taxon>Vertebrata</taxon>
        <taxon>Euteleostomi</taxon>
        <taxon>Actinopterygii</taxon>
        <taxon>Neopterygii</taxon>
        <taxon>Teleostei</taxon>
        <taxon>Ostariophysi</taxon>
        <taxon>Cypriniformes</taxon>
        <taxon>Nemacheilidae</taxon>
        <taxon>Triplophysa</taxon>
    </lineage>
</organism>
<gene>
    <name evidence="1" type="ORF">IRJ41_007062</name>
</gene>
<proteinExistence type="predicted"/>
<reference evidence="1" key="1">
    <citation type="submission" date="2021-02" db="EMBL/GenBank/DDBJ databases">
        <title>Comparative genomics reveals that relaxation of natural selection precedes convergent phenotypic evolution of cavefish.</title>
        <authorList>
            <person name="Peng Z."/>
        </authorList>
    </citation>
    <scope>NUCLEOTIDE SEQUENCE</scope>
    <source>
        <tissue evidence="1">Muscle</tissue>
    </source>
</reference>
<dbReference type="AlphaFoldDB" id="A0A9W7T2N1"/>
<dbReference type="EMBL" id="JAFHDT010000864">
    <property type="protein sequence ID" value="KAI7789237.1"/>
    <property type="molecule type" value="Genomic_DNA"/>
</dbReference>